<keyword evidence="4" id="KW-1185">Reference proteome</keyword>
<name>A0A445MDK7_ENSVE</name>
<reference evidence="3" key="1">
    <citation type="journal article" date="2018" name="Data Brief">
        <title>Genome sequence data from 17 accessions of Ensete ventricosum, a staple food crop for millions in Ethiopia.</title>
        <authorList>
            <person name="Yemataw Z."/>
            <person name="Muzemil S."/>
            <person name="Ambachew D."/>
            <person name="Tripathi L."/>
            <person name="Tesfaye K."/>
            <person name="Chala A."/>
            <person name="Farbos A."/>
            <person name="O'Neill P."/>
            <person name="Moore K."/>
            <person name="Grant M."/>
            <person name="Studholme D.J."/>
        </authorList>
    </citation>
    <scope>NUCLEOTIDE SEQUENCE [LARGE SCALE GENOMIC DNA]</scope>
    <source>
        <tissue evidence="3">Leaf</tissue>
    </source>
</reference>
<evidence type="ECO:0000313" key="3">
    <source>
        <dbReference type="EMBL" id="RZR72345.1"/>
    </source>
</evidence>
<dbReference type="AlphaFoldDB" id="A0A445MDK7"/>
<proteinExistence type="predicted"/>
<dbReference type="EMBL" id="JAQQAF010000007">
    <property type="protein sequence ID" value="KAJ8470662.1"/>
    <property type="molecule type" value="Genomic_DNA"/>
</dbReference>
<feature type="region of interest" description="Disordered" evidence="1">
    <location>
        <begin position="17"/>
        <end position="51"/>
    </location>
</feature>
<accession>A0A445MDK7</accession>
<protein>
    <submittedName>
        <fullName evidence="3">Uncharacterized protein</fullName>
    </submittedName>
</protein>
<dbReference type="Proteomes" id="UP000290560">
    <property type="component" value="Unassembled WGS sequence"/>
</dbReference>
<sequence>MGNAASLFACFCSKRKRRGGHEAYQRSSAPPSQHVEMETETKPGEENGNDINEMASKFIKEKRMKMNQDQQTLLPMETE</sequence>
<dbReference type="EMBL" id="KV875670">
    <property type="protein sequence ID" value="RZR72345.1"/>
    <property type="molecule type" value="Genomic_DNA"/>
</dbReference>
<feature type="compositionally biased region" description="Basic and acidic residues" evidence="1">
    <location>
        <begin position="35"/>
        <end position="45"/>
    </location>
</feature>
<organism evidence="3">
    <name type="scientific">Ensete ventricosum</name>
    <name type="common">Abyssinian banana</name>
    <name type="synonym">Musa ensete</name>
    <dbReference type="NCBI Taxonomy" id="4639"/>
    <lineage>
        <taxon>Eukaryota</taxon>
        <taxon>Viridiplantae</taxon>
        <taxon>Streptophyta</taxon>
        <taxon>Embryophyta</taxon>
        <taxon>Tracheophyta</taxon>
        <taxon>Spermatophyta</taxon>
        <taxon>Magnoliopsida</taxon>
        <taxon>Liliopsida</taxon>
        <taxon>Zingiberales</taxon>
        <taxon>Musaceae</taxon>
        <taxon>Ensete</taxon>
    </lineage>
</organism>
<evidence type="ECO:0000256" key="1">
    <source>
        <dbReference type="SAM" id="MobiDB-lite"/>
    </source>
</evidence>
<reference evidence="2 4" key="2">
    <citation type="submission" date="2022-12" db="EMBL/GenBank/DDBJ databases">
        <title>Chromosome-scale assembly of the Ensete ventricosum genome.</title>
        <authorList>
            <person name="Dussert Y."/>
            <person name="Stocks J."/>
            <person name="Wendawek A."/>
            <person name="Woldeyes F."/>
            <person name="Nichols R.A."/>
            <person name="Borrell J.S."/>
        </authorList>
    </citation>
    <scope>NUCLEOTIDE SEQUENCE [LARGE SCALE GENOMIC DNA]</scope>
    <source>
        <strain evidence="4">cv. Maze</strain>
        <strain evidence="2">MazeRef_0001</strain>
        <tissue evidence="2">Seeds</tissue>
    </source>
</reference>
<dbReference type="Proteomes" id="UP001222027">
    <property type="component" value="Unassembled WGS sequence"/>
</dbReference>
<evidence type="ECO:0000313" key="2">
    <source>
        <dbReference type="EMBL" id="KAJ8470662.1"/>
    </source>
</evidence>
<evidence type="ECO:0000313" key="4">
    <source>
        <dbReference type="Proteomes" id="UP001222027"/>
    </source>
</evidence>
<gene>
    <name evidence="3" type="ORF">BHM03_00012842</name>
    <name evidence="2" type="ORF">OPV22_025005</name>
</gene>